<evidence type="ECO:0000313" key="11">
    <source>
        <dbReference type="Proteomes" id="UP000663452"/>
    </source>
</evidence>
<keyword evidence="6 7" id="KW-0472">Membrane</keyword>
<gene>
    <name evidence="10" type="ORF">JRJ22_26760</name>
</gene>
<keyword evidence="5 7" id="KW-1133">Transmembrane helix</keyword>
<dbReference type="Gene3D" id="1.20.120.1220">
    <property type="match status" value="1"/>
</dbReference>
<dbReference type="InterPro" id="IPR050882">
    <property type="entry name" value="Prepilin_peptidase/N-MTase"/>
</dbReference>
<feature type="transmembrane region" description="Helical" evidence="7">
    <location>
        <begin position="225"/>
        <end position="247"/>
    </location>
</feature>
<keyword evidence="11" id="KW-1185">Reference proteome</keyword>
<evidence type="ECO:0000256" key="5">
    <source>
        <dbReference type="ARBA" id="ARBA00022989"/>
    </source>
</evidence>
<evidence type="ECO:0000256" key="4">
    <source>
        <dbReference type="ARBA" id="ARBA00022692"/>
    </source>
</evidence>
<keyword evidence="4 7" id="KW-0812">Transmembrane</keyword>
<dbReference type="Pfam" id="PF01478">
    <property type="entry name" value="Peptidase_A24"/>
    <property type="match status" value="1"/>
</dbReference>
<feature type="domain" description="Prepilin peptidase A24 N-terminal" evidence="9">
    <location>
        <begin position="11"/>
        <end position="93"/>
    </location>
</feature>
<protein>
    <submittedName>
        <fullName evidence="10">Prepilin peptidase</fullName>
    </submittedName>
</protein>
<dbReference type="PANTHER" id="PTHR30487">
    <property type="entry name" value="TYPE 4 PREPILIN-LIKE PROTEINS LEADER PEPTIDE-PROCESSING ENZYME"/>
    <property type="match status" value="1"/>
</dbReference>
<evidence type="ECO:0000259" key="9">
    <source>
        <dbReference type="Pfam" id="PF06750"/>
    </source>
</evidence>
<comment type="similarity">
    <text evidence="2">Belongs to the peptidase A24 family.</text>
</comment>
<name>A0ABX7LBH7_9BACL</name>
<organism evidence="10 11">
    <name type="scientific">Paenibacillus tianjinensis</name>
    <dbReference type="NCBI Taxonomy" id="2810347"/>
    <lineage>
        <taxon>Bacteria</taxon>
        <taxon>Bacillati</taxon>
        <taxon>Bacillota</taxon>
        <taxon>Bacilli</taxon>
        <taxon>Bacillales</taxon>
        <taxon>Paenibacillaceae</taxon>
        <taxon>Paenibacillus</taxon>
    </lineage>
</organism>
<keyword evidence="3" id="KW-1003">Cell membrane</keyword>
<dbReference type="Proteomes" id="UP000663452">
    <property type="component" value="Chromosome"/>
</dbReference>
<feature type="transmembrane region" description="Helical" evidence="7">
    <location>
        <begin position="180"/>
        <end position="205"/>
    </location>
</feature>
<evidence type="ECO:0000256" key="7">
    <source>
        <dbReference type="SAM" id="Phobius"/>
    </source>
</evidence>
<evidence type="ECO:0000259" key="8">
    <source>
        <dbReference type="Pfam" id="PF01478"/>
    </source>
</evidence>
<evidence type="ECO:0000256" key="3">
    <source>
        <dbReference type="ARBA" id="ARBA00022475"/>
    </source>
</evidence>
<reference evidence="10 11" key="1">
    <citation type="submission" date="2021-02" db="EMBL/GenBank/DDBJ databases">
        <title>Paenibacillus tianjinensis sp. nov.</title>
        <authorList>
            <person name="Liu H."/>
        </authorList>
    </citation>
    <scope>NUCLEOTIDE SEQUENCE [LARGE SCALE GENOMIC DNA]</scope>
    <source>
        <strain evidence="10 11">TB2019</strain>
    </source>
</reference>
<feature type="transmembrane region" description="Helical" evidence="7">
    <location>
        <begin position="98"/>
        <end position="115"/>
    </location>
</feature>
<feature type="domain" description="Prepilin type IV endopeptidase peptidase" evidence="8">
    <location>
        <begin position="104"/>
        <end position="205"/>
    </location>
</feature>
<accession>A0ABX7LBH7</accession>
<comment type="subcellular location">
    <subcellularLocation>
        <location evidence="1">Cell membrane</location>
        <topology evidence="1">Multi-pass membrane protein</topology>
    </subcellularLocation>
</comment>
<dbReference type="RefSeq" id="WP_206102239.1">
    <property type="nucleotide sequence ID" value="NZ_CP070969.1"/>
</dbReference>
<feature type="transmembrane region" description="Helical" evidence="7">
    <location>
        <begin position="149"/>
        <end position="168"/>
    </location>
</feature>
<dbReference type="PANTHER" id="PTHR30487:SF0">
    <property type="entry name" value="PREPILIN LEADER PEPTIDASE_N-METHYLTRANSFERASE-RELATED"/>
    <property type="match status" value="1"/>
</dbReference>
<dbReference type="InterPro" id="IPR010627">
    <property type="entry name" value="Prepilin_pept_A24_N"/>
</dbReference>
<sequence length="249" mass="26709">MTIFIAIYITLLGLVLGSFFNVVALRVPAGESLLHPPSRCPKCNTRLVVRDLFPVFSYLLSGGKCRHCGVKVSLLYPIGEAAAGLLFLWMYLELGLTLKGLVGLLLVSLSVIITVSDLKYMLIPNKVLLFFLPLFLVLVPFMADEPLWVHLLGALSGGGVLLLLALFGGMGMGDVKLFALLGWILGWPNVIVAFLIACALGAAVGGGLQLAGLVQKKQHMPFGPFLAFGTMVALLYGPDIIGFYLTFIG</sequence>
<dbReference type="EMBL" id="CP070969">
    <property type="protein sequence ID" value="QSF44711.1"/>
    <property type="molecule type" value="Genomic_DNA"/>
</dbReference>
<feature type="transmembrane region" description="Helical" evidence="7">
    <location>
        <begin position="6"/>
        <end position="25"/>
    </location>
</feature>
<proteinExistence type="inferred from homology"/>
<evidence type="ECO:0000256" key="2">
    <source>
        <dbReference type="ARBA" id="ARBA00005801"/>
    </source>
</evidence>
<dbReference type="InterPro" id="IPR000045">
    <property type="entry name" value="Prepilin_IV_endopep_pep"/>
</dbReference>
<evidence type="ECO:0000256" key="1">
    <source>
        <dbReference type="ARBA" id="ARBA00004651"/>
    </source>
</evidence>
<feature type="transmembrane region" description="Helical" evidence="7">
    <location>
        <begin position="127"/>
        <end position="143"/>
    </location>
</feature>
<evidence type="ECO:0000256" key="6">
    <source>
        <dbReference type="ARBA" id="ARBA00023136"/>
    </source>
</evidence>
<evidence type="ECO:0000313" key="10">
    <source>
        <dbReference type="EMBL" id="QSF44711.1"/>
    </source>
</evidence>
<dbReference type="Pfam" id="PF06750">
    <property type="entry name" value="A24_N_bact"/>
    <property type="match status" value="1"/>
</dbReference>